<keyword evidence="1" id="KW-0812">Transmembrane</keyword>
<keyword evidence="3" id="KW-1185">Reference proteome</keyword>
<evidence type="ECO:0000313" key="3">
    <source>
        <dbReference type="Proteomes" id="UP000245998"/>
    </source>
</evidence>
<proteinExistence type="predicted"/>
<name>A0A2U1K885_9BACI</name>
<comment type="caution">
    <text evidence="2">The sequence shown here is derived from an EMBL/GenBank/DDBJ whole genome shotgun (WGS) entry which is preliminary data.</text>
</comment>
<gene>
    <name evidence="2" type="ORF">DCC39_01800</name>
</gene>
<evidence type="ECO:0000256" key="1">
    <source>
        <dbReference type="SAM" id="Phobius"/>
    </source>
</evidence>
<accession>A0A2U1K885</accession>
<feature type="transmembrane region" description="Helical" evidence="1">
    <location>
        <begin position="133"/>
        <end position="156"/>
    </location>
</feature>
<dbReference type="AlphaFoldDB" id="A0A2U1K885"/>
<dbReference type="OrthoDB" id="2111373at2"/>
<dbReference type="Proteomes" id="UP000245998">
    <property type="component" value="Unassembled WGS sequence"/>
</dbReference>
<feature type="transmembrane region" description="Helical" evidence="1">
    <location>
        <begin position="106"/>
        <end position="127"/>
    </location>
</feature>
<keyword evidence="1" id="KW-1133">Transmembrane helix</keyword>
<dbReference type="RefSeq" id="WP_116553169.1">
    <property type="nucleotide sequence ID" value="NZ_QCZG01000002.1"/>
</dbReference>
<organism evidence="2 3">
    <name type="scientific">Pueribacillus theae</name>
    <dbReference type="NCBI Taxonomy" id="2171751"/>
    <lineage>
        <taxon>Bacteria</taxon>
        <taxon>Bacillati</taxon>
        <taxon>Bacillota</taxon>
        <taxon>Bacilli</taxon>
        <taxon>Bacillales</taxon>
        <taxon>Bacillaceae</taxon>
        <taxon>Pueribacillus</taxon>
    </lineage>
</organism>
<reference evidence="2 3" key="1">
    <citation type="submission" date="2018-04" db="EMBL/GenBank/DDBJ databases">
        <title>Camelliibacillus theae gen. nov., sp. nov., isolated from Pu'er tea.</title>
        <authorList>
            <person name="Niu L."/>
        </authorList>
    </citation>
    <scope>NUCLEOTIDE SEQUENCE [LARGE SCALE GENOMIC DNA]</scope>
    <source>
        <strain evidence="2 3">T8</strain>
    </source>
</reference>
<sequence>MKLPFDKSINWSVAIAVITFVLAALFSIISTAMLNGVSWAAGMVIVFCIVLIGIIFDIIGVAATAAAEKPFHAMASEKVHGAKQAILICRNADRVASFCNDVIGDISGIVSGTASAVVVMQLVFQFGQGDGTIFHAIVSVVFTSIVAAATVGGKALGKSYAILHSKNVVFQVGRLLYLIEEKLKIKISPFFVKRQKLK</sequence>
<feature type="transmembrane region" description="Helical" evidence="1">
    <location>
        <begin position="39"/>
        <end position="66"/>
    </location>
</feature>
<dbReference type="EMBL" id="QCZG01000002">
    <property type="protein sequence ID" value="PWA13208.1"/>
    <property type="molecule type" value="Genomic_DNA"/>
</dbReference>
<keyword evidence="1" id="KW-0472">Membrane</keyword>
<protein>
    <recommendedName>
        <fullName evidence="4">CNNM transmembrane domain-containing protein</fullName>
    </recommendedName>
</protein>
<evidence type="ECO:0008006" key="4">
    <source>
        <dbReference type="Google" id="ProtNLM"/>
    </source>
</evidence>
<feature type="transmembrane region" description="Helical" evidence="1">
    <location>
        <begin position="12"/>
        <end position="33"/>
    </location>
</feature>
<evidence type="ECO:0000313" key="2">
    <source>
        <dbReference type="EMBL" id="PWA13208.1"/>
    </source>
</evidence>